<feature type="coiled-coil region" evidence="1">
    <location>
        <begin position="30"/>
        <end position="57"/>
    </location>
</feature>
<evidence type="ECO:0000313" key="3">
    <source>
        <dbReference type="EMBL" id="WPX97063.1"/>
    </source>
</evidence>
<feature type="transmembrane region" description="Helical" evidence="2">
    <location>
        <begin position="6"/>
        <end position="26"/>
    </location>
</feature>
<protein>
    <recommendedName>
        <fullName evidence="5">Cell division protein FtsL</fullName>
    </recommendedName>
</protein>
<organism evidence="3 4">
    <name type="scientific">Candidatus Bandiella euplotis</name>
    <dbReference type="NCBI Taxonomy" id="1664265"/>
    <lineage>
        <taxon>Bacteria</taxon>
        <taxon>Pseudomonadati</taxon>
        <taxon>Pseudomonadota</taxon>
        <taxon>Alphaproteobacteria</taxon>
        <taxon>Rickettsiales</taxon>
        <taxon>Candidatus Midichloriaceae</taxon>
        <taxon>Candidatus Bandiella</taxon>
    </lineage>
</organism>
<dbReference type="RefSeq" id="WP_323732700.1">
    <property type="nucleotide sequence ID" value="NZ_CP110820.1"/>
</dbReference>
<evidence type="ECO:0000256" key="1">
    <source>
        <dbReference type="SAM" id="Coils"/>
    </source>
</evidence>
<name>A0ABZ0UQS8_9RICK</name>
<reference evidence="3 4" key="1">
    <citation type="submission" date="2022-11" db="EMBL/GenBank/DDBJ databases">
        <title>Host association and intracellularity evolved multiple times independently in the Rickettsiales.</title>
        <authorList>
            <person name="Castelli M."/>
            <person name="Nardi T."/>
            <person name="Gammuto L."/>
            <person name="Bellinzona G."/>
            <person name="Sabaneyeva E."/>
            <person name="Potekhin A."/>
            <person name="Serra V."/>
            <person name="Petroni G."/>
            <person name="Sassera D."/>
        </authorList>
    </citation>
    <scope>NUCLEOTIDE SEQUENCE [LARGE SCALE GENOMIC DNA]</scope>
    <source>
        <strain evidence="3 4">NDG2</strain>
    </source>
</reference>
<keyword evidence="2" id="KW-1133">Transmembrane helix</keyword>
<evidence type="ECO:0000256" key="2">
    <source>
        <dbReference type="SAM" id="Phobius"/>
    </source>
</evidence>
<keyword evidence="2" id="KW-0472">Membrane</keyword>
<dbReference type="EMBL" id="CP110820">
    <property type="protein sequence ID" value="WPX97063.1"/>
    <property type="molecule type" value="Genomic_DNA"/>
</dbReference>
<gene>
    <name evidence="3" type="ORF">Bandiella_01204</name>
</gene>
<evidence type="ECO:0000313" key="4">
    <source>
        <dbReference type="Proteomes" id="UP001327219"/>
    </source>
</evidence>
<dbReference type="Proteomes" id="UP001327219">
    <property type="component" value="Chromosome"/>
</dbReference>
<keyword evidence="1" id="KW-0175">Coiled coil</keyword>
<accession>A0ABZ0UQS8</accession>
<sequence>MKLKFSTLSAIYIALLIGSIIFLFSVKSRVIEKNKELTRMQKQISQEENDILVLKTELAYLLTPERINALQAKHLHLINISKDQLEKFDGK</sequence>
<keyword evidence="2" id="KW-0812">Transmembrane</keyword>
<evidence type="ECO:0008006" key="5">
    <source>
        <dbReference type="Google" id="ProtNLM"/>
    </source>
</evidence>
<proteinExistence type="predicted"/>
<keyword evidence="4" id="KW-1185">Reference proteome</keyword>